<dbReference type="InterPro" id="IPR006656">
    <property type="entry name" value="Mopterin_OxRdtase"/>
</dbReference>
<dbReference type="GO" id="GO:0016491">
    <property type="term" value="F:oxidoreductase activity"/>
    <property type="evidence" value="ECO:0007669"/>
    <property type="project" value="UniProtKB-KW"/>
</dbReference>
<dbReference type="PROSITE" id="PS00490">
    <property type="entry name" value="MOLYBDOPTERIN_PROK_2"/>
    <property type="match status" value="1"/>
</dbReference>
<evidence type="ECO:0000259" key="6">
    <source>
        <dbReference type="PROSITE" id="PS51669"/>
    </source>
</evidence>
<gene>
    <name evidence="7" type="ORF">C3942_02130</name>
</gene>
<dbReference type="Pfam" id="PF01568">
    <property type="entry name" value="Molydop_binding"/>
    <property type="match status" value="1"/>
</dbReference>
<protein>
    <submittedName>
        <fullName evidence="7">Molybdopterin oxidoreductase</fullName>
    </submittedName>
</protein>
<dbReference type="Gene3D" id="2.40.40.20">
    <property type="match status" value="1"/>
</dbReference>
<dbReference type="PANTHER" id="PTHR43105:SF9">
    <property type="entry name" value="NADPH-FE(3+) OXIDOREDUCTASE SUBUNIT ALPHA"/>
    <property type="match status" value="1"/>
</dbReference>
<dbReference type="SUPFAM" id="SSF50692">
    <property type="entry name" value="ADC-like"/>
    <property type="match status" value="1"/>
</dbReference>
<keyword evidence="4" id="KW-0408">Iron</keyword>
<dbReference type="PANTHER" id="PTHR43105">
    <property type="entry name" value="RESPIRATORY NITRATE REDUCTASE"/>
    <property type="match status" value="1"/>
</dbReference>
<evidence type="ECO:0000256" key="5">
    <source>
        <dbReference type="ARBA" id="ARBA00023014"/>
    </source>
</evidence>
<feature type="domain" description="4Fe-4S Mo/W bis-MGD-type" evidence="6">
    <location>
        <begin position="6"/>
        <end position="62"/>
    </location>
</feature>
<keyword evidence="3" id="KW-0560">Oxidoreductase</keyword>
<dbReference type="GO" id="GO:0016020">
    <property type="term" value="C:membrane"/>
    <property type="evidence" value="ECO:0007669"/>
    <property type="project" value="TreeGrafter"/>
</dbReference>
<dbReference type="Gene3D" id="3.40.50.740">
    <property type="match status" value="1"/>
</dbReference>
<name>A0A2S5TL57_9GAMM</name>
<dbReference type="GO" id="GO:0043546">
    <property type="term" value="F:molybdopterin cofactor binding"/>
    <property type="evidence" value="ECO:0007669"/>
    <property type="project" value="InterPro"/>
</dbReference>
<dbReference type="InterPro" id="IPR009010">
    <property type="entry name" value="Asp_de-COase-like_dom_sf"/>
</dbReference>
<keyword evidence="8" id="KW-1185">Reference proteome</keyword>
<dbReference type="SUPFAM" id="SSF53706">
    <property type="entry name" value="Formate dehydrogenase/DMSO reductase, domains 1-3"/>
    <property type="match status" value="1"/>
</dbReference>
<sequence>MGTTAETWHKTACILCAVNCGLEVQTEGRRIVKIRGDEAHPASQGYVCEKSQRMDYYQNGADRLDSPMRRRADGSYEPISWDTAVREIAEKFKAIKSQYGGESILYYGGGGQGNHLGGAYADGFLKALGNQYRSNALAQEKTGEFWVQGRMLGTGVHGDYEHCEVAVFIGKNPWQSHGFARARVLLREIEKDPKRSLIVIDPRRSETAAMADHHLAIRPGTDAWCLAALAGILVQENLVAHAWLEQHASGYAEIAPALNAIPIAEFAATCGIEESVLRQVARRIAGARSVSVYEDLGMQMSVHSTLGSYLQRLLWLLTGHYGRPGTSNAIVPLLSLSKASKGETGASSKPVKRVEKRSPVANAKIIIGLIPCNVIPEEILSDHPKRYRAMLVHSGNPVHSLADSQRMREAIRALELSVVVDVAMTETAREADYVLPACSQFEKAEATFFNLEFPRNVFHLRQPLFEPLPGTLPEAEIYARLVEAMGELSERDYAPLKRALRLGRTAFALAFFAQVARKPKTMKYAPLILYRVLGPTLPKGMDSAAALWGVAQLYVQGNRRAAARAGFGGLPPFAGEKLFRAILSGASGVVYADSEHADSWRAVSHPDHRINLHVPEMLAELEKLAREPLPQDRDYPYVLSAGERRSDTSNTAVRDTAWHRRGRYGTLRISPQDAAALGCADGETLRLSTRRASVEVVAEVTPMMQPGHISLPNGQGLDYRGSDGRIARRGVAPNELTDGRQRDFLAGTPWHKHVPARLERIATEISA</sequence>
<organism evidence="7 8">
    <name type="scientific">Solimonas fluminis</name>
    <dbReference type="NCBI Taxonomy" id="2086571"/>
    <lineage>
        <taxon>Bacteria</taxon>
        <taxon>Pseudomonadati</taxon>
        <taxon>Pseudomonadota</taxon>
        <taxon>Gammaproteobacteria</taxon>
        <taxon>Nevskiales</taxon>
        <taxon>Nevskiaceae</taxon>
        <taxon>Solimonas</taxon>
    </lineage>
</organism>
<evidence type="ECO:0000256" key="3">
    <source>
        <dbReference type="ARBA" id="ARBA00023002"/>
    </source>
</evidence>
<dbReference type="RefSeq" id="WP_104228678.1">
    <property type="nucleotide sequence ID" value="NZ_PSNW01000001.1"/>
</dbReference>
<dbReference type="InterPro" id="IPR006963">
    <property type="entry name" value="Mopterin_OxRdtase_4Fe-4S_dom"/>
</dbReference>
<dbReference type="AlphaFoldDB" id="A0A2S5TL57"/>
<evidence type="ECO:0000313" key="7">
    <source>
        <dbReference type="EMBL" id="PPE75713.1"/>
    </source>
</evidence>
<dbReference type="Proteomes" id="UP000238220">
    <property type="component" value="Unassembled WGS sequence"/>
</dbReference>
<evidence type="ECO:0000313" key="8">
    <source>
        <dbReference type="Proteomes" id="UP000238220"/>
    </source>
</evidence>
<evidence type="ECO:0000256" key="2">
    <source>
        <dbReference type="ARBA" id="ARBA00022723"/>
    </source>
</evidence>
<keyword evidence="5" id="KW-0411">Iron-sulfur</keyword>
<dbReference type="InterPro" id="IPR006657">
    <property type="entry name" value="MoPterin_dinucl-bd_dom"/>
</dbReference>
<evidence type="ECO:0000256" key="4">
    <source>
        <dbReference type="ARBA" id="ARBA00023004"/>
    </source>
</evidence>
<dbReference type="GO" id="GO:0051539">
    <property type="term" value="F:4 iron, 4 sulfur cluster binding"/>
    <property type="evidence" value="ECO:0007669"/>
    <property type="project" value="UniProtKB-KW"/>
</dbReference>
<dbReference type="InterPro" id="IPR006655">
    <property type="entry name" value="Mopterin_OxRdtase_prok_CS"/>
</dbReference>
<accession>A0A2S5TL57</accession>
<dbReference type="Gene3D" id="2.20.25.90">
    <property type="entry name" value="ADC-like domains"/>
    <property type="match status" value="1"/>
</dbReference>
<dbReference type="GO" id="GO:0046872">
    <property type="term" value="F:metal ion binding"/>
    <property type="evidence" value="ECO:0007669"/>
    <property type="project" value="UniProtKB-KW"/>
</dbReference>
<proteinExistence type="predicted"/>
<comment type="caution">
    <text evidence="7">The sequence shown here is derived from an EMBL/GenBank/DDBJ whole genome shotgun (WGS) entry which is preliminary data.</text>
</comment>
<dbReference type="PROSITE" id="PS51669">
    <property type="entry name" value="4FE4S_MOW_BIS_MGD"/>
    <property type="match status" value="1"/>
</dbReference>
<dbReference type="InterPro" id="IPR050123">
    <property type="entry name" value="Prok_molybdopt-oxidoreductase"/>
</dbReference>
<dbReference type="Gene3D" id="3.40.228.10">
    <property type="entry name" value="Dimethylsulfoxide Reductase, domain 2"/>
    <property type="match status" value="1"/>
</dbReference>
<dbReference type="SMART" id="SM00926">
    <property type="entry name" value="Molybdop_Fe4S4"/>
    <property type="match status" value="1"/>
</dbReference>
<dbReference type="CDD" id="cd02782">
    <property type="entry name" value="MopB_CT_1"/>
    <property type="match status" value="1"/>
</dbReference>
<dbReference type="GO" id="GO:0045333">
    <property type="term" value="P:cellular respiration"/>
    <property type="evidence" value="ECO:0007669"/>
    <property type="project" value="UniProtKB-ARBA"/>
</dbReference>
<dbReference type="Pfam" id="PF04879">
    <property type="entry name" value="Molybdop_Fe4S4"/>
    <property type="match status" value="1"/>
</dbReference>
<dbReference type="Pfam" id="PF00384">
    <property type="entry name" value="Molybdopterin"/>
    <property type="match status" value="1"/>
</dbReference>
<dbReference type="OrthoDB" id="9815647at2"/>
<dbReference type="EMBL" id="PSNW01000001">
    <property type="protein sequence ID" value="PPE75713.1"/>
    <property type="molecule type" value="Genomic_DNA"/>
</dbReference>
<keyword evidence="2" id="KW-0479">Metal-binding</keyword>
<reference evidence="7 8" key="1">
    <citation type="submission" date="2018-02" db="EMBL/GenBank/DDBJ databases">
        <title>Genome sequencing of Solimonas sp. HR-BB.</title>
        <authorList>
            <person name="Lee Y."/>
            <person name="Jeon C.O."/>
        </authorList>
    </citation>
    <scope>NUCLEOTIDE SEQUENCE [LARGE SCALE GENOMIC DNA]</scope>
    <source>
        <strain evidence="7 8">HR-BB</strain>
    </source>
</reference>
<dbReference type="GO" id="GO:1990204">
    <property type="term" value="C:oxidoreductase complex"/>
    <property type="evidence" value="ECO:0007669"/>
    <property type="project" value="UniProtKB-ARBA"/>
</dbReference>
<evidence type="ECO:0000256" key="1">
    <source>
        <dbReference type="ARBA" id="ARBA00022485"/>
    </source>
</evidence>
<keyword evidence="1" id="KW-0004">4Fe-4S</keyword>